<evidence type="ECO:0000313" key="2">
    <source>
        <dbReference type="Proteomes" id="UP000299102"/>
    </source>
</evidence>
<dbReference type="Proteomes" id="UP000299102">
    <property type="component" value="Unassembled WGS sequence"/>
</dbReference>
<keyword evidence="2" id="KW-1185">Reference proteome</keyword>
<gene>
    <name evidence="1" type="ORF">EVAR_31010_1</name>
</gene>
<comment type="caution">
    <text evidence="1">The sequence shown here is derived from an EMBL/GenBank/DDBJ whole genome shotgun (WGS) entry which is preliminary data.</text>
</comment>
<accession>A0A4C1VFE0</accession>
<dbReference type="EMBL" id="BGZK01000327">
    <property type="protein sequence ID" value="GBP37012.1"/>
    <property type="molecule type" value="Genomic_DNA"/>
</dbReference>
<name>A0A4C1VFE0_EUMVA</name>
<sequence length="172" mass="19501">MQIMCRKEIFLSGALEQVRATCCDVTTCGCADLRHCIEVTRGRRDRPRDVQTTENDTIEEALENILMQVVTEMHPITQWVYILYSVEWVTGRLRGAYAIGHLALSTAAVRYLRSVVLKLSSLPIHPFPRALPYSTSNPFHQIYLIPTKEVANTLMVRQGLRAFMGGGDHLLR</sequence>
<dbReference type="AlphaFoldDB" id="A0A4C1VFE0"/>
<evidence type="ECO:0000313" key="1">
    <source>
        <dbReference type="EMBL" id="GBP37012.1"/>
    </source>
</evidence>
<reference evidence="1 2" key="1">
    <citation type="journal article" date="2019" name="Commun. Biol.">
        <title>The bagworm genome reveals a unique fibroin gene that provides high tensile strength.</title>
        <authorList>
            <person name="Kono N."/>
            <person name="Nakamura H."/>
            <person name="Ohtoshi R."/>
            <person name="Tomita M."/>
            <person name="Numata K."/>
            <person name="Arakawa K."/>
        </authorList>
    </citation>
    <scope>NUCLEOTIDE SEQUENCE [LARGE SCALE GENOMIC DNA]</scope>
</reference>
<protein>
    <submittedName>
        <fullName evidence="1">Uncharacterized protein</fullName>
    </submittedName>
</protein>
<proteinExistence type="predicted"/>
<organism evidence="1 2">
    <name type="scientific">Eumeta variegata</name>
    <name type="common">Bagworm moth</name>
    <name type="synonym">Eumeta japonica</name>
    <dbReference type="NCBI Taxonomy" id="151549"/>
    <lineage>
        <taxon>Eukaryota</taxon>
        <taxon>Metazoa</taxon>
        <taxon>Ecdysozoa</taxon>
        <taxon>Arthropoda</taxon>
        <taxon>Hexapoda</taxon>
        <taxon>Insecta</taxon>
        <taxon>Pterygota</taxon>
        <taxon>Neoptera</taxon>
        <taxon>Endopterygota</taxon>
        <taxon>Lepidoptera</taxon>
        <taxon>Glossata</taxon>
        <taxon>Ditrysia</taxon>
        <taxon>Tineoidea</taxon>
        <taxon>Psychidae</taxon>
        <taxon>Oiketicinae</taxon>
        <taxon>Eumeta</taxon>
    </lineage>
</organism>